<protein>
    <submittedName>
        <fullName evidence="1">Uncharacterized protein</fullName>
    </submittedName>
</protein>
<sequence length="37" mass="4203">MSNRQSNRGRKSSEAVVDAWDSDVSNLRKGWAQRPNV</sequence>
<reference evidence="1" key="1">
    <citation type="submission" date="2018-05" db="EMBL/GenBank/DDBJ databases">
        <authorList>
            <person name="Lanie J.A."/>
            <person name="Ng W.-L."/>
            <person name="Kazmierczak K.M."/>
            <person name="Andrzejewski T.M."/>
            <person name="Davidsen T.M."/>
            <person name="Wayne K.J."/>
            <person name="Tettelin H."/>
            <person name="Glass J.I."/>
            <person name="Rusch D."/>
            <person name="Podicherti R."/>
            <person name="Tsui H.-C.T."/>
            <person name="Winkler M.E."/>
        </authorList>
    </citation>
    <scope>NUCLEOTIDE SEQUENCE</scope>
</reference>
<accession>A0A382ZLE2</accession>
<organism evidence="1">
    <name type="scientific">marine metagenome</name>
    <dbReference type="NCBI Taxonomy" id="408172"/>
    <lineage>
        <taxon>unclassified sequences</taxon>
        <taxon>metagenomes</taxon>
        <taxon>ecological metagenomes</taxon>
    </lineage>
</organism>
<dbReference type="AlphaFoldDB" id="A0A382ZLE2"/>
<gene>
    <name evidence="1" type="ORF">METZ01_LOCUS449107</name>
</gene>
<evidence type="ECO:0000313" key="1">
    <source>
        <dbReference type="EMBL" id="SVD96253.1"/>
    </source>
</evidence>
<dbReference type="EMBL" id="UINC01184843">
    <property type="protein sequence ID" value="SVD96253.1"/>
    <property type="molecule type" value="Genomic_DNA"/>
</dbReference>
<name>A0A382ZLE2_9ZZZZ</name>
<proteinExistence type="predicted"/>